<gene>
    <name evidence="2" type="primary">narJ</name>
    <name evidence="2" type="ORF">V3328_02660</name>
</gene>
<dbReference type="GO" id="GO:0016530">
    <property type="term" value="F:metallochaperone activity"/>
    <property type="evidence" value="ECO:0007669"/>
    <property type="project" value="TreeGrafter"/>
</dbReference>
<keyword evidence="3" id="KW-1185">Reference proteome</keyword>
<evidence type="ECO:0000256" key="1">
    <source>
        <dbReference type="ARBA" id="ARBA00023063"/>
    </source>
</evidence>
<dbReference type="InterPro" id="IPR020945">
    <property type="entry name" value="DMSO/NO3_reduct_chaperone"/>
</dbReference>
<dbReference type="Proteomes" id="UP001378188">
    <property type="component" value="Unassembled WGS sequence"/>
</dbReference>
<dbReference type="GO" id="GO:0051082">
    <property type="term" value="F:unfolded protein binding"/>
    <property type="evidence" value="ECO:0007669"/>
    <property type="project" value="InterPro"/>
</dbReference>
<dbReference type="AlphaFoldDB" id="A0AAW9RS53"/>
<dbReference type="NCBIfam" id="TIGR00684">
    <property type="entry name" value="narJ"/>
    <property type="match status" value="1"/>
</dbReference>
<dbReference type="RefSeq" id="WP_340328086.1">
    <property type="nucleotide sequence ID" value="NZ_JAZHOF010000001.1"/>
</dbReference>
<name>A0AAW9RS53_9HYPH</name>
<dbReference type="GO" id="GO:0051131">
    <property type="term" value="P:chaperone-mediated protein complex assembly"/>
    <property type="evidence" value="ECO:0007669"/>
    <property type="project" value="InterPro"/>
</dbReference>
<organism evidence="2 3">
    <name type="scientific">Microbaculum marinum</name>
    <dbReference type="NCBI Taxonomy" id="1764581"/>
    <lineage>
        <taxon>Bacteria</taxon>
        <taxon>Pseudomonadati</taxon>
        <taxon>Pseudomonadota</taxon>
        <taxon>Alphaproteobacteria</taxon>
        <taxon>Hyphomicrobiales</taxon>
        <taxon>Tepidamorphaceae</taxon>
        <taxon>Microbaculum</taxon>
    </lineage>
</organism>
<evidence type="ECO:0000313" key="3">
    <source>
        <dbReference type="Proteomes" id="UP001378188"/>
    </source>
</evidence>
<dbReference type="GO" id="GO:0042128">
    <property type="term" value="P:nitrate assimilation"/>
    <property type="evidence" value="ECO:0007669"/>
    <property type="project" value="UniProtKB-KW"/>
</dbReference>
<dbReference type="PANTHER" id="PTHR43680">
    <property type="entry name" value="NITRATE REDUCTASE MOLYBDENUM COFACTOR ASSEMBLY CHAPERONE"/>
    <property type="match status" value="1"/>
</dbReference>
<dbReference type="InterPro" id="IPR003765">
    <property type="entry name" value="NO3_reductase_chaperone_NarJ"/>
</dbReference>
<dbReference type="PANTHER" id="PTHR43680:SF2">
    <property type="entry name" value="NITRATE REDUCTASE MOLYBDENUM COFACTOR ASSEMBLY CHAPERONE NARJ"/>
    <property type="match status" value="1"/>
</dbReference>
<comment type="caution">
    <text evidence="2">The sequence shown here is derived from an EMBL/GenBank/DDBJ whole genome shotgun (WGS) entry which is preliminary data.</text>
</comment>
<sequence length="233" mass="26020">MRLTLRAQAILLGYPSAELQANISEIREALTSEKALPRAAIRRLEPLLARLETQDLLDAQADYSELFDRSRALSLHLFEHVHGESRERGQAMIDLGQQYIDHGYLLETQEMPDFIPVFLEFVSCLRPAEAREMLGEPAHVFAALEQRLTERGSDYASVLSALLALAAHRPDAVALEELQKNAPSDDPARIDDEWEEKPVTFTEPHEMGGPTGIVAKIRAARKAKVSARTRTEG</sequence>
<reference evidence="2 3" key="1">
    <citation type="submission" date="2024-02" db="EMBL/GenBank/DDBJ databases">
        <title>Genome analysis and characterization of Microbaculum marinisediminis sp. nov., isolated from marine sediment.</title>
        <authorList>
            <person name="Du Z.-J."/>
            <person name="Ye Y.-Q."/>
            <person name="Zhang Z.-R."/>
            <person name="Yuan S.-M."/>
            <person name="Zhang X.-Y."/>
        </authorList>
    </citation>
    <scope>NUCLEOTIDE SEQUENCE [LARGE SCALE GENOMIC DNA]</scope>
    <source>
        <strain evidence="2 3">SDUM1044001</strain>
    </source>
</reference>
<accession>A0AAW9RS53</accession>
<dbReference type="Gene3D" id="1.10.3480.10">
    <property type="entry name" value="TorD-like"/>
    <property type="match status" value="1"/>
</dbReference>
<evidence type="ECO:0000313" key="2">
    <source>
        <dbReference type="EMBL" id="MEJ8570356.1"/>
    </source>
</evidence>
<dbReference type="Pfam" id="PF02613">
    <property type="entry name" value="Nitrate_red_del"/>
    <property type="match status" value="1"/>
</dbReference>
<keyword evidence="1" id="KW-0534">Nitrate assimilation</keyword>
<dbReference type="SUPFAM" id="SSF89155">
    <property type="entry name" value="TorD-like"/>
    <property type="match status" value="1"/>
</dbReference>
<protein>
    <submittedName>
        <fullName evidence="2">Nitrate reductase molybdenum cofactor assembly chaperone</fullName>
    </submittedName>
</protein>
<dbReference type="InterPro" id="IPR036411">
    <property type="entry name" value="TorD-like_sf"/>
</dbReference>
<proteinExistence type="predicted"/>
<dbReference type="EMBL" id="JAZHOF010000001">
    <property type="protein sequence ID" value="MEJ8570356.1"/>
    <property type="molecule type" value="Genomic_DNA"/>
</dbReference>